<keyword evidence="4 5" id="KW-0472">Membrane</keyword>
<evidence type="ECO:0000313" key="7">
    <source>
        <dbReference type="EMBL" id="KKL92840.1"/>
    </source>
</evidence>
<evidence type="ECO:0000256" key="1">
    <source>
        <dbReference type="ARBA" id="ARBA00004141"/>
    </source>
</evidence>
<dbReference type="InterPro" id="IPR052902">
    <property type="entry name" value="ABC-2_transporter"/>
</dbReference>
<evidence type="ECO:0000256" key="3">
    <source>
        <dbReference type="ARBA" id="ARBA00022989"/>
    </source>
</evidence>
<feature type="transmembrane region" description="Helical" evidence="5">
    <location>
        <begin position="62"/>
        <end position="79"/>
    </location>
</feature>
<dbReference type="AlphaFoldDB" id="A0A0F9IGE6"/>
<protein>
    <recommendedName>
        <fullName evidence="6">ABC-2 type transporter transmembrane domain-containing protein</fullName>
    </recommendedName>
</protein>
<dbReference type="Pfam" id="PF01061">
    <property type="entry name" value="ABC2_membrane"/>
    <property type="match status" value="1"/>
</dbReference>
<dbReference type="EMBL" id="LAZR01019358">
    <property type="protein sequence ID" value="KKL92840.1"/>
    <property type="molecule type" value="Genomic_DNA"/>
</dbReference>
<proteinExistence type="predicted"/>
<evidence type="ECO:0000256" key="4">
    <source>
        <dbReference type="ARBA" id="ARBA00023136"/>
    </source>
</evidence>
<keyword evidence="2 5" id="KW-0812">Transmembrane</keyword>
<name>A0A0F9IGE6_9ZZZZ</name>
<comment type="caution">
    <text evidence="7">The sequence shown here is derived from an EMBL/GenBank/DDBJ whole genome shotgun (WGS) entry which is preliminary data.</text>
</comment>
<gene>
    <name evidence="7" type="ORF">LCGC14_1880640</name>
</gene>
<evidence type="ECO:0000256" key="2">
    <source>
        <dbReference type="ARBA" id="ARBA00022692"/>
    </source>
</evidence>
<dbReference type="InterPro" id="IPR013525">
    <property type="entry name" value="ABC2_TM"/>
</dbReference>
<reference evidence="7" key="1">
    <citation type="journal article" date="2015" name="Nature">
        <title>Complex archaea that bridge the gap between prokaryotes and eukaryotes.</title>
        <authorList>
            <person name="Spang A."/>
            <person name="Saw J.H."/>
            <person name="Jorgensen S.L."/>
            <person name="Zaremba-Niedzwiedzka K."/>
            <person name="Martijn J."/>
            <person name="Lind A.E."/>
            <person name="van Eijk R."/>
            <person name="Schleper C."/>
            <person name="Guy L."/>
            <person name="Ettema T.J."/>
        </authorList>
    </citation>
    <scope>NUCLEOTIDE SEQUENCE</scope>
</reference>
<dbReference type="GO" id="GO:0016020">
    <property type="term" value="C:membrane"/>
    <property type="evidence" value="ECO:0007669"/>
    <property type="project" value="UniProtKB-SubCell"/>
</dbReference>
<evidence type="ECO:0000259" key="6">
    <source>
        <dbReference type="Pfam" id="PF01061"/>
    </source>
</evidence>
<dbReference type="PANTHER" id="PTHR43027">
    <property type="entry name" value="DOXORUBICIN RESISTANCE ABC TRANSPORTER PERMEASE PROTEIN DRRC-RELATED"/>
    <property type="match status" value="1"/>
</dbReference>
<feature type="domain" description="ABC-2 type transporter transmembrane" evidence="6">
    <location>
        <begin position="5"/>
        <end position="90"/>
    </location>
</feature>
<organism evidence="7">
    <name type="scientific">marine sediment metagenome</name>
    <dbReference type="NCBI Taxonomy" id="412755"/>
    <lineage>
        <taxon>unclassified sequences</taxon>
        <taxon>metagenomes</taxon>
        <taxon>ecological metagenomes</taxon>
    </lineage>
</organism>
<accession>A0A0F9IGE6</accession>
<dbReference type="GO" id="GO:0140359">
    <property type="term" value="F:ABC-type transporter activity"/>
    <property type="evidence" value="ECO:0007669"/>
    <property type="project" value="InterPro"/>
</dbReference>
<feature type="transmembrane region" description="Helical" evidence="5">
    <location>
        <begin position="21"/>
        <end position="42"/>
    </location>
</feature>
<feature type="non-terminal residue" evidence="7">
    <location>
        <position position="93"/>
    </location>
</feature>
<comment type="subcellular location">
    <subcellularLocation>
        <location evidence="1">Membrane</location>
        <topology evidence="1">Multi-pass membrane protein</topology>
    </subcellularLocation>
</comment>
<dbReference type="PANTHER" id="PTHR43027:SF2">
    <property type="entry name" value="TRANSPORT PERMEASE PROTEIN"/>
    <property type="match status" value="1"/>
</dbReference>
<evidence type="ECO:0000256" key="5">
    <source>
        <dbReference type="SAM" id="Phobius"/>
    </source>
</evidence>
<keyword evidence="3 5" id="KW-1133">Transmembrane helix</keyword>
<sequence>MDIRKIFALVKVQLKKLYREPATLFLMIIFPLILTLFFGLGFKDIESATPGVSQFDVMVPGLYAFVCIFIIMTVAMTFSEDREHGLLRRLNTT</sequence>